<protein>
    <submittedName>
        <fullName evidence="1">Uncharacterized protein</fullName>
    </submittedName>
</protein>
<reference evidence="1 2" key="1">
    <citation type="submission" date="2023-10" db="EMBL/GenBank/DDBJ databases">
        <title>Psychrosphaera aquimaarina strain SW33 isolated from seawater.</title>
        <authorList>
            <person name="Bayburt H."/>
            <person name="Kim J.M."/>
            <person name="Choi B.J."/>
            <person name="Jeon C.O."/>
        </authorList>
    </citation>
    <scope>NUCLEOTIDE SEQUENCE [LARGE SCALE GENOMIC DNA]</scope>
    <source>
        <strain evidence="1 2">KCTC 52743</strain>
    </source>
</reference>
<organism evidence="1 2">
    <name type="scientific">Psychrosphaera aquimarina</name>
    <dbReference type="NCBI Taxonomy" id="2044854"/>
    <lineage>
        <taxon>Bacteria</taxon>
        <taxon>Pseudomonadati</taxon>
        <taxon>Pseudomonadota</taxon>
        <taxon>Gammaproteobacteria</taxon>
        <taxon>Alteromonadales</taxon>
        <taxon>Pseudoalteromonadaceae</taxon>
        <taxon>Psychrosphaera</taxon>
    </lineage>
</organism>
<sequence length="106" mass="11931">MKDKMLPKLGEKTAMLPDWYAKKLSKSYGFNRARGMMALMSKPAPVDITVKSDADKWAEKLGGTKLTDWSVRLEKLEGPIQSLEGFEDGEWWVQDAAASFASAFIW</sequence>
<gene>
    <name evidence="1" type="ORF">RT723_06485</name>
</gene>
<evidence type="ECO:0000313" key="1">
    <source>
        <dbReference type="EMBL" id="MDU0112655.1"/>
    </source>
</evidence>
<name>A0ABU3QZS5_9GAMM</name>
<dbReference type="EMBL" id="JAWCUA010000006">
    <property type="protein sequence ID" value="MDU0112655.1"/>
    <property type="molecule type" value="Genomic_DNA"/>
</dbReference>
<dbReference type="Proteomes" id="UP001257914">
    <property type="component" value="Unassembled WGS sequence"/>
</dbReference>
<proteinExistence type="predicted"/>
<accession>A0ABU3QZS5</accession>
<evidence type="ECO:0000313" key="2">
    <source>
        <dbReference type="Proteomes" id="UP001257914"/>
    </source>
</evidence>
<dbReference type="RefSeq" id="WP_315946369.1">
    <property type="nucleotide sequence ID" value="NZ_JAWCUA010000006.1"/>
</dbReference>
<comment type="caution">
    <text evidence="1">The sequence shown here is derived from an EMBL/GenBank/DDBJ whole genome shotgun (WGS) entry which is preliminary data.</text>
</comment>
<keyword evidence="2" id="KW-1185">Reference proteome</keyword>